<comment type="caution">
    <text evidence="2">The sequence shown here is derived from an EMBL/GenBank/DDBJ whole genome shotgun (WGS) entry which is preliminary data.</text>
</comment>
<evidence type="ECO:0000256" key="1">
    <source>
        <dbReference type="SAM" id="Phobius"/>
    </source>
</evidence>
<keyword evidence="3" id="KW-1185">Reference proteome</keyword>
<keyword evidence="1" id="KW-0472">Membrane</keyword>
<gene>
    <name evidence="2" type="ORF">A8F95_02600</name>
</gene>
<feature type="transmembrane region" description="Helical" evidence="1">
    <location>
        <begin position="37"/>
        <end position="54"/>
    </location>
</feature>
<name>A0A1B9B921_9BACI</name>
<evidence type="ECO:0000313" key="3">
    <source>
        <dbReference type="Proteomes" id="UP000092578"/>
    </source>
</evidence>
<protein>
    <submittedName>
        <fullName evidence="2">Uncharacterized protein</fullName>
    </submittedName>
</protein>
<evidence type="ECO:0000313" key="2">
    <source>
        <dbReference type="EMBL" id="OCA92604.1"/>
    </source>
</evidence>
<dbReference type="EMBL" id="MAYT01000001">
    <property type="protein sequence ID" value="OCA92604.1"/>
    <property type="molecule type" value="Genomic_DNA"/>
</dbReference>
<organism evidence="2 3">
    <name type="scientific">Pseudobacillus wudalianchiensis</name>
    <dbReference type="NCBI Taxonomy" id="1743143"/>
    <lineage>
        <taxon>Bacteria</taxon>
        <taxon>Bacillati</taxon>
        <taxon>Bacillota</taxon>
        <taxon>Bacilli</taxon>
        <taxon>Bacillales</taxon>
        <taxon>Bacillaceae</taxon>
        <taxon>Pseudobacillus</taxon>
    </lineage>
</organism>
<accession>A0A1B9B921</accession>
<dbReference type="Proteomes" id="UP000092578">
    <property type="component" value="Unassembled WGS sequence"/>
</dbReference>
<sequence length="90" mass="10496">MKKFKFFVLQTVLLSVLYVLNFCLDKYLDSPFTRIDLISACIYLLLVALIWKPIGQLYKHFSDIRYPIKVLLSIPAFILPSLLLLFLLSL</sequence>
<feature type="transmembrane region" description="Helical" evidence="1">
    <location>
        <begin position="66"/>
        <end position="88"/>
    </location>
</feature>
<dbReference type="AlphaFoldDB" id="A0A1B9B921"/>
<proteinExistence type="predicted"/>
<keyword evidence="1" id="KW-1133">Transmembrane helix</keyword>
<reference evidence="3" key="1">
    <citation type="submission" date="2016-05" db="EMBL/GenBank/DDBJ databases">
        <authorList>
            <person name="Liu B."/>
            <person name="Wang J."/>
            <person name="Zhu Y."/>
            <person name="Liu G."/>
            <person name="Chen Q."/>
            <person name="Chen Z."/>
            <person name="Lan J."/>
            <person name="Che J."/>
            <person name="Ge C."/>
            <person name="Shi H."/>
            <person name="Pan Z."/>
            <person name="Liu X."/>
        </authorList>
    </citation>
    <scope>NUCLEOTIDE SEQUENCE [LARGE SCALE GENOMIC DNA]</scope>
    <source>
        <strain evidence="3">FJAT-27215</strain>
    </source>
</reference>
<keyword evidence="1" id="KW-0812">Transmembrane</keyword>